<dbReference type="RefSeq" id="WP_152023805.1">
    <property type="nucleotide sequence ID" value="NZ_CP021324.1"/>
</dbReference>
<evidence type="ECO:0000313" key="2">
    <source>
        <dbReference type="Proteomes" id="UP000249949"/>
    </source>
</evidence>
<reference evidence="1 2" key="1">
    <citation type="journal article" date="2017" name="Environ. Microbiol.">
        <title>Genome and epigenome of a novel marine Thaumarchaeota strain suggest viral infection, phosphorothioation DNA modification and multiple restriction systems.</title>
        <authorList>
            <person name="Ahlgren N.A."/>
            <person name="Chen Y."/>
            <person name="Needham D.M."/>
            <person name="Parada A.E."/>
            <person name="Sachdeva R."/>
            <person name="Trinh V."/>
            <person name="Chen T."/>
            <person name="Fuhrman J.A."/>
        </authorList>
    </citation>
    <scope>NUCLEOTIDE SEQUENCE [LARGE SCALE GENOMIC DNA]</scope>
    <source>
        <strain evidence="1 2">SPOT01</strain>
    </source>
</reference>
<dbReference type="GeneID" id="32901302"/>
<dbReference type="Proteomes" id="UP000249949">
    <property type="component" value="Chromosome"/>
</dbReference>
<organism evidence="1 2">
    <name type="scientific">Candidatus Nitrosomarinus catalinensis</name>
    <dbReference type="NCBI Taxonomy" id="1898749"/>
    <lineage>
        <taxon>Archaea</taxon>
        <taxon>Nitrososphaerota</taxon>
        <taxon>Nitrososphaeria</taxon>
        <taxon>Nitrosopumilales</taxon>
        <taxon>Nitrosopumilaceae</taxon>
        <taxon>Candidatus Nitrosomarinus</taxon>
    </lineage>
</organism>
<protein>
    <submittedName>
        <fullName evidence="1">Uncharacterized protein</fullName>
    </submittedName>
</protein>
<keyword evidence="2" id="KW-1185">Reference proteome</keyword>
<name>A0A2Z2HN77_9ARCH</name>
<proteinExistence type="predicted"/>
<accession>A0A2Z2HN77</accession>
<evidence type="ECO:0000313" key="1">
    <source>
        <dbReference type="EMBL" id="ARS64449.1"/>
    </source>
</evidence>
<dbReference type="KEGG" id="nct:NMSP_0830"/>
<dbReference type="AlphaFoldDB" id="A0A2Z2HN77"/>
<gene>
    <name evidence="1" type="ORF">NMSP_0830</name>
</gene>
<dbReference type="EMBL" id="CP021324">
    <property type="protein sequence ID" value="ARS64449.1"/>
    <property type="molecule type" value="Genomic_DNA"/>
</dbReference>
<sequence length="109" mass="13066">MKELQFYMDISPKWWVNSSKDESIIKKYICNQFEYDYYPRIITLGRQQIDLDEENDFKSQLLDKVKSGEFIYEFLPEDETLKENYVISNGNVSINPDKKLINSRILIKI</sequence>
<dbReference type="OrthoDB" id="11981at2157"/>